<organism evidence="2 3">
    <name type="scientific">Phytophthora oleae</name>
    <dbReference type="NCBI Taxonomy" id="2107226"/>
    <lineage>
        <taxon>Eukaryota</taxon>
        <taxon>Sar</taxon>
        <taxon>Stramenopiles</taxon>
        <taxon>Oomycota</taxon>
        <taxon>Peronosporomycetes</taxon>
        <taxon>Peronosporales</taxon>
        <taxon>Peronosporaceae</taxon>
        <taxon>Phytophthora</taxon>
    </lineage>
</organism>
<feature type="compositionally biased region" description="Basic and acidic residues" evidence="1">
    <location>
        <begin position="136"/>
        <end position="151"/>
    </location>
</feature>
<sequence length="324" mass="35062">MEVAPAHPIDVVEAAGNNHMEANNAVKTHEPEVVPHAPVEESRPADNSHEGDTCTPAVVLESTVSPYSSRLSESAEVVTPAGTVEVETPHCASDTSTTEAAEKEVVAPALKPVEGEIPAKIVELKAVEQKVEPAVEDTVEQKTKQSVDHEAAIPAQPAPAVTEAKPEDATTEATTSAPFTDPASAPSPIKKAKSEKKNANNDSLASDELLTEVHKFLTLQIAENRCSSHTKEITEFVEKHLNEKQRKRYVAALVDRVVQHFAQEATAKGEEVSIEVQSNICLIEQMFLTLGRRSPLQDMYTAEEEEMLDLLFHSNSSDNLPING</sequence>
<evidence type="ECO:0000313" key="2">
    <source>
        <dbReference type="EMBL" id="KAL3657990.1"/>
    </source>
</evidence>
<feature type="compositionally biased region" description="Basic and acidic residues" evidence="1">
    <location>
        <begin position="27"/>
        <end position="51"/>
    </location>
</feature>
<dbReference type="Proteomes" id="UP001632037">
    <property type="component" value="Unassembled WGS sequence"/>
</dbReference>
<reference evidence="2 3" key="1">
    <citation type="submission" date="2024-09" db="EMBL/GenBank/DDBJ databases">
        <title>Genome sequencing and assembly of Phytophthora oleae, isolate VK10A, causative agent of rot of olive drupes.</title>
        <authorList>
            <person name="Conti Taguali S."/>
            <person name="Riolo M."/>
            <person name="La Spada F."/>
            <person name="Cacciola S.O."/>
            <person name="Dionisio G."/>
        </authorList>
    </citation>
    <scope>NUCLEOTIDE SEQUENCE [LARGE SCALE GENOMIC DNA]</scope>
    <source>
        <strain evidence="2 3">VK10A</strain>
    </source>
</reference>
<comment type="caution">
    <text evidence="2">The sequence shown here is derived from an EMBL/GenBank/DDBJ whole genome shotgun (WGS) entry which is preliminary data.</text>
</comment>
<feature type="region of interest" description="Disordered" evidence="1">
    <location>
        <begin position="136"/>
        <end position="203"/>
    </location>
</feature>
<evidence type="ECO:0000256" key="1">
    <source>
        <dbReference type="SAM" id="MobiDB-lite"/>
    </source>
</evidence>
<name>A0ABD3EU04_9STRA</name>
<accession>A0ABD3EU04</accession>
<feature type="region of interest" description="Disordered" evidence="1">
    <location>
        <begin position="23"/>
        <end position="51"/>
    </location>
</feature>
<protein>
    <submittedName>
        <fullName evidence="2">Uncharacterized protein</fullName>
    </submittedName>
</protein>
<keyword evidence="3" id="KW-1185">Reference proteome</keyword>
<dbReference type="EMBL" id="JBIMZQ010000058">
    <property type="protein sequence ID" value="KAL3657990.1"/>
    <property type="molecule type" value="Genomic_DNA"/>
</dbReference>
<proteinExistence type="predicted"/>
<dbReference type="AlphaFoldDB" id="A0ABD3EU04"/>
<evidence type="ECO:0000313" key="3">
    <source>
        <dbReference type="Proteomes" id="UP001632037"/>
    </source>
</evidence>
<gene>
    <name evidence="2" type="ORF">V7S43_017039</name>
</gene>